<protein>
    <submittedName>
        <fullName evidence="1">Uncharacterized protein</fullName>
    </submittedName>
</protein>
<keyword evidence="1" id="KW-0614">Plasmid</keyword>
<dbReference type="EMBL" id="AB853026">
    <property type="protein sequence ID" value="BAO19250.1"/>
    <property type="molecule type" value="Genomic_DNA"/>
</dbReference>
<evidence type="ECO:0000313" key="1">
    <source>
        <dbReference type="EMBL" id="BAO19250.1"/>
    </source>
</evidence>
<sequence length="80" mass="9205">MNFVLLWRRGLKVDAGDQTQADGKEQAALLRSIPGVVVHRVSPYFATLFFPGDKEQLEGLLTGTKWMTVHIFEQRKYRLQ</sequence>
<dbReference type="RefSeq" id="WP_023842790.1">
    <property type="nucleotide sequence ID" value="NC_022995.1"/>
</dbReference>
<geneLocation type="plasmid" evidence="1">
    <name>pM7012</name>
</geneLocation>
<accession>V5YNS9</accession>
<reference evidence="1" key="1">
    <citation type="journal article" date="2014" name="Microbiology">
        <title>A 2,4-dichlorophenoxyacetic acid degradation plasmid pM7012 discloses distribution of an unclassified megaplasmid group across bacterial species.</title>
        <authorList>
            <person name="Sakai Y."/>
            <person name="Ogawa N."/>
            <person name="Shimomura Y."/>
            <person name="Fujii T."/>
        </authorList>
    </citation>
    <scope>NUCLEOTIDE SEQUENCE</scope>
    <source>
        <strain evidence="1">M701</strain>
    </source>
</reference>
<name>V5YNS9_9BURK</name>
<reference evidence="1" key="2">
    <citation type="submission" date="2024-06" db="EMBL/GenBank/DDBJ databases">
        <authorList>
            <person name="Sakai Y."/>
            <person name="Fujii T."/>
        </authorList>
    </citation>
    <scope>NUCLEOTIDE SEQUENCE</scope>
    <source>
        <strain evidence="1">M701</strain>
        <plasmid evidence="1">pM7012</plasmid>
    </source>
</reference>
<organism evidence="1">
    <name type="scientific">Burkholderia sp. M701</name>
    <dbReference type="NCBI Taxonomy" id="326454"/>
    <lineage>
        <taxon>Bacteria</taxon>
        <taxon>Pseudomonadati</taxon>
        <taxon>Pseudomonadota</taxon>
        <taxon>Betaproteobacteria</taxon>
        <taxon>Burkholderiales</taxon>
        <taxon>Burkholderiaceae</taxon>
        <taxon>Burkholderia</taxon>
    </lineage>
</organism>
<dbReference type="AlphaFoldDB" id="V5YNS9"/>
<proteinExistence type="predicted"/>